<keyword evidence="3" id="KW-1185">Reference proteome</keyword>
<organism evidence="2 3">
    <name type="scientific">Chryseobacterium taeanense</name>
    <dbReference type="NCBI Taxonomy" id="311334"/>
    <lineage>
        <taxon>Bacteria</taxon>
        <taxon>Pseudomonadati</taxon>
        <taxon>Bacteroidota</taxon>
        <taxon>Flavobacteriia</taxon>
        <taxon>Flavobacteriales</taxon>
        <taxon>Weeksellaceae</taxon>
        <taxon>Chryseobacterium group</taxon>
        <taxon>Chryseobacterium</taxon>
    </lineage>
</organism>
<name>A0A1G8HSF6_9FLAO</name>
<dbReference type="OrthoDB" id="1524810at2"/>
<evidence type="ECO:0000313" key="3">
    <source>
        <dbReference type="Proteomes" id="UP000198869"/>
    </source>
</evidence>
<reference evidence="3" key="1">
    <citation type="submission" date="2016-10" db="EMBL/GenBank/DDBJ databases">
        <authorList>
            <person name="Varghese N."/>
            <person name="Submissions S."/>
        </authorList>
    </citation>
    <scope>NUCLEOTIDE SEQUENCE [LARGE SCALE GENOMIC DNA]</scope>
    <source>
        <strain evidence="3">DSM 17071</strain>
    </source>
</reference>
<evidence type="ECO:0000259" key="1">
    <source>
        <dbReference type="PROSITE" id="PS50828"/>
    </source>
</evidence>
<dbReference type="EMBL" id="FNDW01000004">
    <property type="protein sequence ID" value="SDI09596.1"/>
    <property type="molecule type" value="Genomic_DNA"/>
</dbReference>
<dbReference type="Pfam" id="PF01713">
    <property type="entry name" value="Smr"/>
    <property type="match status" value="1"/>
</dbReference>
<dbReference type="STRING" id="311334.SAMN05421846_10460"/>
<dbReference type="PROSITE" id="PS50828">
    <property type="entry name" value="SMR"/>
    <property type="match status" value="1"/>
</dbReference>
<dbReference type="InterPro" id="IPR002625">
    <property type="entry name" value="Smr_dom"/>
</dbReference>
<dbReference type="Proteomes" id="UP000198869">
    <property type="component" value="Unassembled WGS sequence"/>
</dbReference>
<dbReference type="InterPro" id="IPR036063">
    <property type="entry name" value="Smr_dom_sf"/>
</dbReference>
<evidence type="ECO:0000313" key="2">
    <source>
        <dbReference type="EMBL" id="SDI09596.1"/>
    </source>
</evidence>
<protein>
    <submittedName>
        <fullName evidence="2">Smr domain-containing protein</fullName>
    </submittedName>
</protein>
<accession>A0A1G8HSF6</accession>
<feature type="domain" description="Smr" evidence="1">
    <location>
        <begin position="102"/>
        <end position="164"/>
    </location>
</feature>
<proteinExistence type="predicted"/>
<gene>
    <name evidence="2" type="ORF">SAMN05421846_10460</name>
</gene>
<dbReference type="Gene3D" id="3.30.1370.110">
    <property type="match status" value="1"/>
</dbReference>
<sequence>MKIGDKVSAVDEDLNGVVTSVNGNIVVFKDEYGFTHQYPKGKLVPKDSDLYENIKVVKKAEPKKNISKKHQKNALVLDLHFHNMVKNPNDYDSFERLFIQKERLLETLNFCRKNHLKRLEIVHGIGDGTLQRMVWDILESQTGLDFYNKEILHHQSGAVMVEFH</sequence>
<dbReference type="RefSeq" id="WP_089856659.1">
    <property type="nucleotide sequence ID" value="NZ_FNDW01000004.1"/>
</dbReference>
<dbReference type="AlphaFoldDB" id="A0A1G8HSF6"/>